<dbReference type="SMART" id="SM00448">
    <property type="entry name" value="REC"/>
    <property type="match status" value="1"/>
</dbReference>
<dbReference type="PROSITE" id="PS50930">
    <property type="entry name" value="HTH_LYTTR"/>
    <property type="match status" value="1"/>
</dbReference>
<dbReference type="InterPro" id="IPR001789">
    <property type="entry name" value="Sig_transdc_resp-reg_receiver"/>
</dbReference>
<protein>
    <submittedName>
        <fullName evidence="4">LytTR family DNA-binding domain-containing protein</fullName>
    </submittedName>
</protein>
<dbReference type="InterPro" id="IPR011006">
    <property type="entry name" value="CheY-like_superfamily"/>
</dbReference>
<dbReference type="Pfam" id="PF04397">
    <property type="entry name" value="LytTR"/>
    <property type="match status" value="1"/>
</dbReference>
<dbReference type="RefSeq" id="WP_264287814.1">
    <property type="nucleotide sequence ID" value="NZ_JAOZEV010000012.1"/>
</dbReference>
<dbReference type="SMART" id="SM00850">
    <property type="entry name" value="LytTR"/>
    <property type="match status" value="1"/>
</dbReference>
<evidence type="ECO:0000259" key="3">
    <source>
        <dbReference type="PROSITE" id="PS50930"/>
    </source>
</evidence>
<keyword evidence="1" id="KW-0597">Phosphoprotein</keyword>
<dbReference type="SUPFAM" id="SSF52172">
    <property type="entry name" value="CheY-like"/>
    <property type="match status" value="1"/>
</dbReference>
<dbReference type="GO" id="GO:0000156">
    <property type="term" value="F:phosphorelay response regulator activity"/>
    <property type="evidence" value="ECO:0007669"/>
    <property type="project" value="TreeGrafter"/>
</dbReference>
<dbReference type="Gene3D" id="3.40.50.2300">
    <property type="match status" value="1"/>
</dbReference>
<dbReference type="Pfam" id="PF00072">
    <property type="entry name" value="Response_reg"/>
    <property type="match status" value="1"/>
</dbReference>
<dbReference type="Proteomes" id="UP001151133">
    <property type="component" value="Unassembled WGS sequence"/>
</dbReference>
<dbReference type="InterPro" id="IPR051271">
    <property type="entry name" value="2C-system_Tx_regulators"/>
</dbReference>
<evidence type="ECO:0000313" key="4">
    <source>
        <dbReference type="EMBL" id="MCV9933603.1"/>
    </source>
</evidence>
<evidence type="ECO:0000259" key="2">
    <source>
        <dbReference type="PROSITE" id="PS50110"/>
    </source>
</evidence>
<evidence type="ECO:0000256" key="1">
    <source>
        <dbReference type="PROSITE-ProRule" id="PRU00169"/>
    </source>
</evidence>
<dbReference type="AlphaFoldDB" id="A0A9X2Z0K5"/>
<dbReference type="EMBL" id="JAOZEV010000012">
    <property type="protein sequence ID" value="MCV9933603.1"/>
    <property type="molecule type" value="Genomic_DNA"/>
</dbReference>
<evidence type="ECO:0000313" key="5">
    <source>
        <dbReference type="Proteomes" id="UP001151133"/>
    </source>
</evidence>
<reference evidence="4" key="1">
    <citation type="submission" date="2022-10" db="EMBL/GenBank/DDBJ databases">
        <title>Two novel species of Flavobacterium.</title>
        <authorList>
            <person name="Liu Q."/>
            <person name="Xin Y.-H."/>
        </authorList>
    </citation>
    <scope>NUCLEOTIDE SEQUENCE</scope>
    <source>
        <strain evidence="4">LS1R47</strain>
    </source>
</reference>
<dbReference type="Gene3D" id="2.40.50.1020">
    <property type="entry name" value="LytTr DNA-binding domain"/>
    <property type="match status" value="1"/>
</dbReference>
<dbReference type="PROSITE" id="PS50110">
    <property type="entry name" value="RESPONSE_REGULATORY"/>
    <property type="match status" value="1"/>
</dbReference>
<proteinExistence type="predicted"/>
<name>A0A9X2Z0K5_9FLAO</name>
<keyword evidence="5" id="KW-1185">Reference proteome</keyword>
<feature type="modified residue" description="4-aspartylphosphate" evidence="1">
    <location>
        <position position="56"/>
    </location>
</feature>
<keyword evidence="4" id="KW-0238">DNA-binding</keyword>
<organism evidence="4 5">
    <name type="scientific">Flavobacterium frigoritolerans</name>
    <dbReference type="NCBI Taxonomy" id="2987686"/>
    <lineage>
        <taxon>Bacteria</taxon>
        <taxon>Pseudomonadati</taxon>
        <taxon>Bacteroidota</taxon>
        <taxon>Flavobacteriia</taxon>
        <taxon>Flavobacteriales</taxon>
        <taxon>Flavobacteriaceae</taxon>
        <taxon>Flavobacterium</taxon>
    </lineage>
</organism>
<dbReference type="PANTHER" id="PTHR45526">
    <property type="entry name" value="TRANSCRIPTIONAL REGULATORY PROTEIN DPIA"/>
    <property type="match status" value="1"/>
</dbReference>
<feature type="domain" description="Response regulatory" evidence="2">
    <location>
        <begin position="5"/>
        <end position="116"/>
    </location>
</feature>
<accession>A0A9X2Z0K5</accession>
<dbReference type="PANTHER" id="PTHR45526:SF1">
    <property type="entry name" value="TRANSCRIPTIONAL REGULATORY PROTEIN DCUR-RELATED"/>
    <property type="match status" value="1"/>
</dbReference>
<comment type="caution">
    <text evidence="4">The sequence shown here is derived from an EMBL/GenBank/DDBJ whole genome shotgun (WGS) entry which is preliminary data.</text>
</comment>
<feature type="domain" description="HTH LytTR-type" evidence="3">
    <location>
        <begin position="142"/>
        <end position="228"/>
    </location>
</feature>
<dbReference type="InterPro" id="IPR007492">
    <property type="entry name" value="LytTR_DNA-bd_dom"/>
</dbReference>
<dbReference type="GO" id="GO:0003677">
    <property type="term" value="F:DNA binding"/>
    <property type="evidence" value="ECO:0007669"/>
    <property type="project" value="UniProtKB-KW"/>
</dbReference>
<gene>
    <name evidence="4" type="ORF">OIU80_15060</name>
</gene>
<sequence>MKELQTIAVDDEYPALELIKTYCANLKGINLLETFSNPENAILLLNKNEVDLLILDINMPNISGIELLKKTKKRPLCIFITAEEQHAAKAFELDVIDYLIKPISFERFEKAITKAKEYYLFKQTKDTVEDFIMFKSDYIINKIKLNDIYWVEGFGEYIKIVSRYKKHMVLERMTKFEELHRHLGFIRIHKSYLIIKEHIASFNSRTVLLKNGKELPIGRTYKNNLKLN</sequence>